<proteinExistence type="predicted"/>
<sequence>MLVCAGDRALRARAFSSRRVKSDPYPDPVTVRADFTSIKDVELLLVDGKIYINQMTHAVRPYYKPLRINKCMKCFHHDHKTKECPNQQLCARCGEQHNMSNGCERQEKCANCSSDQHSVGHPSCPIIQRIRKQISEQQKRYRAELIIERSSQQQNYDYHSAEQFPALDQINQVSSIHQYERYADAATGNQQTINASFYSPPDEPIPKAALTSLLRFSNNLIIVGDFNAKHPDWQCPTINTKGRQLSEWLDGKNLEIRNSGMKTSLRSDTTIDLIISTENPPFVECHTLPYTGSDHLPVLASFAGISCSDEIIYVPKTYWEIYQIILSLIHDSIEDDRLKMDPFKWFEQFQIFLHGLKLRTTIWHKAKRKRPTIPPSSKLRIDYSSVLSDKISIEREAPQGSCLGPRLYVVSNCDLPYIFQQPDNSHLYVDDLSNVYYPNIFMKFCHQVTDIEERINEDMRRLKKYADDWHQPIAVCFDTATLPRTTIPRTTIPRTTLPRTTLPRTTLPRIQRTTLPRRLVCWKSRINEAGFVFCTSCFQT</sequence>
<dbReference type="Proteomes" id="UP000682733">
    <property type="component" value="Unassembled WGS sequence"/>
</dbReference>
<accession>A0A8S2GRX9</accession>
<dbReference type="PANTHER" id="PTHR33273">
    <property type="entry name" value="DOMAIN-CONTAINING PROTEIN, PUTATIVE-RELATED"/>
    <property type="match status" value="1"/>
</dbReference>
<reference evidence="3" key="1">
    <citation type="submission" date="2021-02" db="EMBL/GenBank/DDBJ databases">
        <authorList>
            <person name="Nowell W R."/>
        </authorList>
    </citation>
    <scope>NUCLEOTIDE SEQUENCE</scope>
</reference>
<dbReference type="Proteomes" id="UP000677228">
    <property type="component" value="Unassembled WGS sequence"/>
</dbReference>
<name>A0A8S2GRX9_9BILA</name>
<organism evidence="3 4">
    <name type="scientific">Didymodactylos carnosus</name>
    <dbReference type="NCBI Taxonomy" id="1234261"/>
    <lineage>
        <taxon>Eukaryota</taxon>
        <taxon>Metazoa</taxon>
        <taxon>Spiralia</taxon>
        <taxon>Gnathifera</taxon>
        <taxon>Rotifera</taxon>
        <taxon>Eurotatoria</taxon>
        <taxon>Bdelloidea</taxon>
        <taxon>Philodinida</taxon>
        <taxon>Philodinidae</taxon>
        <taxon>Didymodactylos</taxon>
    </lineage>
</organism>
<feature type="domain" description="Endonuclease/exonuclease/phosphatase" evidence="1">
    <location>
        <begin position="195"/>
        <end position="298"/>
    </location>
</feature>
<dbReference type="EMBL" id="CAJNOK010000701">
    <property type="protein sequence ID" value="CAF0769935.1"/>
    <property type="molecule type" value="Genomic_DNA"/>
</dbReference>
<evidence type="ECO:0000313" key="4">
    <source>
        <dbReference type="Proteomes" id="UP000682733"/>
    </source>
</evidence>
<comment type="caution">
    <text evidence="3">The sequence shown here is derived from an EMBL/GenBank/DDBJ whole genome shotgun (WGS) entry which is preliminary data.</text>
</comment>
<dbReference type="EMBL" id="CAJOBA010000701">
    <property type="protein sequence ID" value="CAF3550690.1"/>
    <property type="molecule type" value="Genomic_DNA"/>
</dbReference>
<evidence type="ECO:0000313" key="2">
    <source>
        <dbReference type="EMBL" id="CAF0769935.1"/>
    </source>
</evidence>
<dbReference type="Gene3D" id="3.60.10.10">
    <property type="entry name" value="Endonuclease/exonuclease/phosphatase"/>
    <property type="match status" value="1"/>
</dbReference>
<dbReference type="PANTHER" id="PTHR33273:SF4">
    <property type="entry name" value="ENDONUCLEASE_EXONUCLEASE_PHOSPHATASE DOMAIN-CONTAINING PROTEIN"/>
    <property type="match status" value="1"/>
</dbReference>
<dbReference type="InterPro" id="IPR036691">
    <property type="entry name" value="Endo/exonu/phosph_ase_sf"/>
</dbReference>
<dbReference type="GO" id="GO:0003824">
    <property type="term" value="F:catalytic activity"/>
    <property type="evidence" value="ECO:0007669"/>
    <property type="project" value="InterPro"/>
</dbReference>
<evidence type="ECO:0000259" key="1">
    <source>
        <dbReference type="Pfam" id="PF14529"/>
    </source>
</evidence>
<evidence type="ECO:0000313" key="3">
    <source>
        <dbReference type="EMBL" id="CAF3550690.1"/>
    </source>
</evidence>
<dbReference type="SUPFAM" id="SSF56219">
    <property type="entry name" value="DNase I-like"/>
    <property type="match status" value="1"/>
</dbReference>
<dbReference type="InterPro" id="IPR005135">
    <property type="entry name" value="Endo/exonuclease/phosphatase"/>
</dbReference>
<dbReference type="Pfam" id="PF14529">
    <property type="entry name" value="Exo_endo_phos_2"/>
    <property type="match status" value="1"/>
</dbReference>
<gene>
    <name evidence="2" type="ORF">OVA965_LOCUS3029</name>
    <name evidence="3" type="ORF">TMI583_LOCUS3028</name>
</gene>
<dbReference type="AlphaFoldDB" id="A0A8S2GRX9"/>
<protein>
    <recommendedName>
        <fullName evidence="1">Endonuclease/exonuclease/phosphatase domain-containing protein</fullName>
    </recommendedName>
</protein>